<sequence>MAERNRKSRGPRLSILLSITLAACAAVLTTYALLDATPPRLVHTEPSEFAPVLVIEENGQRCLNFSQIIDNGRQTCLDLDDPDRMVFEYTRMMTSALFLNPAPKKVLIIGLGGATIPTAFHKILPDAAIDSVEIDPAVVRVAERYFGYKQGPRQRLFVEDGRAFVERAHRAGQQYDMVMLDAFDVDYIPAHLLTVEFLQHVRALLAPDGVLVANTFTLSDMYDKESATYAAVFGDFFNLRDGNRVIIASRGPLPDDETLARNAAALATTLAPFGIDVDRELQRFSRQSDWNTQAEVLTD</sequence>
<organism evidence="6 7">
    <name type="scientific">Pollutimonas thiosulfatoxidans</name>
    <dbReference type="NCBI Taxonomy" id="2028345"/>
    <lineage>
        <taxon>Bacteria</taxon>
        <taxon>Pseudomonadati</taxon>
        <taxon>Pseudomonadota</taxon>
        <taxon>Betaproteobacteria</taxon>
        <taxon>Burkholderiales</taxon>
        <taxon>Alcaligenaceae</taxon>
        <taxon>Pollutimonas</taxon>
    </lineage>
</organism>
<dbReference type="Pfam" id="PF01564">
    <property type="entry name" value="Spermine_synth"/>
    <property type="match status" value="1"/>
</dbReference>
<evidence type="ECO:0000256" key="4">
    <source>
        <dbReference type="PROSITE-ProRule" id="PRU00354"/>
    </source>
</evidence>
<dbReference type="PANTHER" id="PTHR43317">
    <property type="entry name" value="THERMOSPERMINE SYNTHASE ACAULIS5"/>
    <property type="match status" value="1"/>
</dbReference>
<gene>
    <name evidence="6" type="ORF">CKA81_16760</name>
</gene>
<accession>A0A451FSZ7</accession>
<evidence type="ECO:0000259" key="5">
    <source>
        <dbReference type="PROSITE" id="PS51006"/>
    </source>
</evidence>
<keyword evidence="7" id="KW-1185">Reference proteome</keyword>
<comment type="similarity">
    <text evidence="1">Belongs to the spermidine/spermine synthase family.</text>
</comment>
<evidence type="ECO:0000313" key="7">
    <source>
        <dbReference type="Proteomes" id="UP000283474"/>
    </source>
</evidence>
<keyword evidence="3 4" id="KW-0620">Polyamine biosynthesis</keyword>
<dbReference type="PROSITE" id="PS51257">
    <property type="entry name" value="PROKAR_LIPOPROTEIN"/>
    <property type="match status" value="1"/>
</dbReference>
<dbReference type="SUPFAM" id="SSF53335">
    <property type="entry name" value="S-adenosyl-L-methionine-dependent methyltransferases"/>
    <property type="match status" value="1"/>
</dbReference>
<evidence type="ECO:0000256" key="3">
    <source>
        <dbReference type="ARBA" id="ARBA00023115"/>
    </source>
</evidence>
<keyword evidence="2 4" id="KW-0808">Transferase</keyword>
<evidence type="ECO:0000256" key="2">
    <source>
        <dbReference type="ARBA" id="ARBA00022679"/>
    </source>
</evidence>
<dbReference type="EMBL" id="CP022987">
    <property type="protein sequence ID" value="QAA95689.1"/>
    <property type="molecule type" value="Genomic_DNA"/>
</dbReference>
<dbReference type="AlphaFoldDB" id="A0A451FSZ7"/>
<dbReference type="Gene3D" id="3.40.50.150">
    <property type="entry name" value="Vaccinia Virus protein VP39"/>
    <property type="match status" value="1"/>
</dbReference>
<dbReference type="InterPro" id="IPR029063">
    <property type="entry name" value="SAM-dependent_MTases_sf"/>
</dbReference>
<name>A0A451FSZ7_9BURK</name>
<dbReference type="PROSITE" id="PS51006">
    <property type="entry name" value="PABS_2"/>
    <property type="match status" value="1"/>
</dbReference>
<dbReference type="KEGG" id="pus:CKA81_16760"/>
<feature type="active site" description="Proton acceptor" evidence="4">
    <location>
        <position position="181"/>
    </location>
</feature>
<dbReference type="PANTHER" id="PTHR43317:SF1">
    <property type="entry name" value="THERMOSPERMINE SYNTHASE ACAULIS5"/>
    <property type="match status" value="1"/>
</dbReference>
<evidence type="ECO:0000256" key="1">
    <source>
        <dbReference type="ARBA" id="ARBA00007867"/>
    </source>
</evidence>
<dbReference type="GO" id="GO:0006596">
    <property type="term" value="P:polyamine biosynthetic process"/>
    <property type="evidence" value="ECO:0007669"/>
    <property type="project" value="UniProtKB-UniRule"/>
</dbReference>
<evidence type="ECO:0000313" key="6">
    <source>
        <dbReference type="EMBL" id="QAA95689.1"/>
    </source>
</evidence>
<reference evidence="6 7" key="1">
    <citation type="submission" date="2017-08" db="EMBL/GenBank/DDBJ databases">
        <authorList>
            <person name="Park S.-J."/>
            <person name="Kim H."/>
        </authorList>
    </citation>
    <scope>NUCLEOTIDE SEQUENCE [LARGE SCALE GENOMIC DNA]</scope>
    <source>
        <strain evidence="7">ye3</strain>
    </source>
</reference>
<dbReference type="RefSeq" id="WP_128356319.1">
    <property type="nucleotide sequence ID" value="NZ_CP022987.1"/>
</dbReference>
<dbReference type="InterPro" id="IPR030374">
    <property type="entry name" value="PABS"/>
</dbReference>
<protein>
    <submittedName>
        <fullName evidence="6">Spermidine synthase</fullName>
    </submittedName>
</protein>
<dbReference type="OrthoDB" id="9761985at2"/>
<dbReference type="NCBIfam" id="NF037959">
    <property type="entry name" value="MFS_SpdSyn"/>
    <property type="match status" value="1"/>
</dbReference>
<proteinExistence type="inferred from homology"/>
<feature type="domain" description="PABS" evidence="5">
    <location>
        <begin position="14"/>
        <end position="269"/>
    </location>
</feature>
<dbReference type="Proteomes" id="UP000283474">
    <property type="component" value="Chromosome"/>
</dbReference>
<dbReference type="GO" id="GO:0016740">
    <property type="term" value="F:transferase activity"/>
    <property type="evidence" value="ECO:0007669"/>
    <property type="project" value="UniProtKB-UniRule"/>
</dbReference>
<dbReference type="CDD" id="cd02440">
    <property type="entry name" value="AdoMet_MTases"/>
    <property type="match status" value="1"/>
</dbReference>